<comment type="domain">
    <text evidence="13">The N-terminal region may be exposed to the interior of the granule, whereas the C-terminal portion may be embedded in the membrane. During phagocytosis and degranulation, proteases may be released and activated and cleave BPI at the junction of the N- and C-terminal portions of the molecule, providing controlled release of the N-terminal antibacterial fragment when bacteria are ingested.</text>
</comment>
<dbReference type="FunFam" id="3.15.20.10:FF:000001">
    <property type="entry name" value="Phospholipid transfer protein"/>
    <property type="match status" value="1"/>
</dbReference>
<feature type="disulfide bond" evidence="12">
    <location>
        <begin position="155"/>
        <end position="194"/>
    </location>
</feature>
<dbReference type="SMART" id="SM00329">
    <property type="entry name" value="BPI2"/>
    <property type="match status" value="1"/>
</dbReference>
<keyword evidence="4 13" id="KW-0964">Secreted</keyword>
<dbReference type="STRING" id="137246.A0A401S3L8"/>
<accession>A0A401S3L8</accession>
<dbReference type="SMART" id="SM00328">
    <property type="entry name" value="BPI1"/>
    <property type="match status" value="1"/>
</dbReference>
<dbReference type="FunFam" id="3.15.10.10:FF:000001">
    <property type="entry name" value="phospholipid transfer protein-like"/>
    <property type="match status" value="1"/>
</dbReference>
<comment type="domain">
    <text evidence="13">The N- and C-terminal barrels adopt an identical fold despite having only 13% of conserved residues.</text>
</comment>
<dbReference type="OrthoDB" id="10255543at2759"/>
<evidence type="ECO:0000259" key="16">
    <source>
        <dbReference type="SMART" id="SM00329"/>
    </source>
</evidence>
<dbReference type="GO" id="GO:0008289">
    <property type="term" value="F:lipid binding"/>
    <property type="evidence" value="ECO:0007669"/>
    <property type="project" value="InterPro"/>
</dbReference>
<sequence length="475" mass="53200">MKWTRDLVFCTFFLHAVSVSAINPGFKGKITSRGINYGCQIVKSVLQNRLLNMEIPNISGIKYTNVLHQLQYNINRITISNVNLPDMNIILVPNLGLKVAMSNGYIETNGNWQIKANIFRTAGTVKAQIKSIAISFYLKFGKDNTGKPIVSMTDCASCISKLQVYVSGRASWLYNLIIRWYEPSLRRYLSDEICLELQKIFTEKISPFLQTVPVTKKIDKCVGIDYSLTSLPEVAKDSLILPLKGEFYNLLHRADVPFSAPPLDFLVDYDRMLYIGFSEYFFNTAGYVFNSVGDLSINITDDMLPENSHIHLDTLTIGTLIPQVKKMYPVMKMKLHLVSDSAPVVTFLNGKIILTTSGDVFAFAILPNSTLVALFSIKLNAQITTTIGIKDDKITGQLTLDRIQLSLKKSNIGPFQVSCLQTAIDFLVSIVILPRINAALDNGYPLPLIDHFTLSNLIVQPHKNFLLVATDFTYT</sequence>
<keyword evidence="18" id="KW-1185">Reference proteome</keyword>
<comment type="subunit">
    <text evidence="11 13">Monomer. Homodimer; disulfide-linked.</text>
</comment>
<evidence type="ECO:0000259" key="15">
    <source>
        <dbReference type="SMART" id="SM00328"/>
    </source>
</evidence>
<feature type="chain" id="PRO_5019542701" description="Bactericidal permeability-increasing protein" evidence="14">
    <location>
        <begin position="22"/>
        <end position="475"/>
    </location>
</feature>
<evidence type="ECO:0000313" key="17">
    <source>
        <dbReference type="EMBL" id="GCC24962.1"/>
    </source>
</evidence>
<keyword evidence="7 13" id="KW-0391">Immunity</keyword>
<evidence type="ECO:0000256" key="6">
    <source>
        <dbReference type="ARBA" id="ARBA00022588"/>
    </source>
</evidence>
<comment type="similarity">
    <text evidence="2">Belongs to the BPI/LBP/Plunc superfamily. BPI/LBP family.</text>
</comment>
<dbReference type="PIRSF" id="PIRSF002417">
    <property type="entry name" value="Lipid_binding_protein"/>
    <property type="match status" value="1"/>
</dbReference>
<feature type="signal peptide" evidence="14">
    <location>
        <begin position="1"/>
        <end position="21"/>
    </location>
</feature>
<reference evidence="17 18" key="1">
    <citation type="journal article" date="2018" name="Nat. Ecol. Evol.">
        <title>Shark genomes provide insights into elasmobranch evolution and the origin of vertebrates.</title>
        <authorList>
            <person name="Hara Y"/>
            <person name="Yamaguchi K"/>
            <person name="Onimaru K"/>
            <person name="Kadota M"/>
            <person name="Koyanagi M"/>
            <person name="Keeley SD"/>
            <person name="Tatsumi K"/>
            <person name="Tanaka K"/>
            <person name="Motone F"/>
            <person name="Kageyama Y"/>
            <person name="Nozu R"/>
            <person name="Adachi N"/>
            <person name="Nishimura O"/>
            <person name="Nakagawa R"/>
            <person name="Tanegashima C"/>
            <person name="Kiyatake I"/>
            <person name="Matsumoto R"/>
            <person name="Murakumo K"/>
            <person name="Nishida K"/>
            <person name="Terakita A"/>
            <person name="Kuratani S"/>
            <person name="Sato K"/>
            <person name="Hyodo S Kuraku.S."/>
        </authorList>
    </citation>
    <scope>NUCLEOTIDE SEQUENCE [LARGE SCALE GENOMIC DNA]</scope>
</reference>
<comment type="subcellular location">
    <subcellularLocation>
        <location evidence="1 13">Secreted</location>
    </subcellularLocation>
</comment>
<feature type="domain" description="Lipid-binding serum glycoprotein N-terminal" evidence="15">
    <location>
        <begin position="29"/>
        <end position="252"/>
    </location>
</feature>
<dbReference type="AlphaFoldDB" id="A0A401S3L8"/>
<evidence type="ECO:0000256" key="2">
    <source>
        <dbReference type="ARBA" id="ARBA00007292"/>
    </source>
</evidence>
<keyword evidence="5 13" id="KW-0929">Antimicrobial</keyword>
<name>A0A401S3L8_CHIPU</name>
<comment type="caution">
    <text evidence="17">The sequence shown here is derived from an EMBL/GenBank/DDBJ whole genome shotgun (WGS) entry which is preliminary data.</text>
</comment>
<dbReference type="GO" id="GO:0045087">
    <property type="term" value="P:innate immune response"/>
    <property type="evidence" value="ECO:0007669"/>
    <property type="project" value="UniProtKB-UniRule"/>
</dbReference>
<dbReference type="SUPFAM" id="SSF55394">
    <property type="entry name" value="Bactericidal permeability-increasing protein, BPI"/>
    <property type="match status" value="2"/>
</dbReference>
<dbReference type="OMA" id="WKARKRF"/>
<evidence type="ECO:0000256" key="1">
    <source>
        <dbReference type="ARBA" id="ARBA00004613"/>
    </source>
</evidence>
<dbReference type="PANTHER" id="PTHR10504">
    <property type="entry name" value="BACTERICIDAL PERMEABILITY-INCREASING BPI PROTEIN-RELATED"/>
    <property type="match status" value="1"/>
</dbReference>
<dbReference type="Pfam" id="PF02886">
    <property type="entry name" value="LBP_BPI_CETP_C"/>
    <property type="match status" value="1"/>
</dbReference>
<keyword evidence="6 13" id="KW-0399">Innate immunity</keyword>
<dbReference type="InterPro" id="IPR001124">
    <property type="entry name" value="Lipid-bd_serum_glycop_C"/>
</dbReference>
<evidence type="ECO:0000256" key="14">
    <source>
        <dbReference type="SAM" id="SignalP"/>
    </source>
</evidence>
<evidence type="ECO:0000256" key="8">
    <source>
        <dbReference type="ARBA" id="ARBA00023022"/>
    </source>
</evidence>
<keyword evidence="13 14" id="KW-0732">Signal</keyword>
<evidence type="ECO:0000256" key="12">
    <source>
        <dbReference type="PIRSR" id="PIRSR002417-50"/>
    </source>
</evidence>
<evidence type="ECO:0000256" key="3">
    <source>
        <dbReference type="ARBA" id="ARBA00017827"/>
    </source>
</evidence>
<evidence type="ECO:0000256" key="5">
    <source>
        <dbReference type="ARBA" id="ARBA00022529"/>
    </source>
</evidence>
<comment type="function">
    <text evidence="13">The cytotoxic action of BPI is limited to many species of Gram-negative bacteria; this specificity may be explained by a strong affinity of the very basic N-terminal half for the negatively charged lipopolysaccharides that are unique to the Gram-negative bacterial outer envelope.</text>
</comment>
<evidence type="ECO:0000256" key="9">
    <source>
        <dbReference type="ARBA" id="ARBA00023157"/>
    </source>
</evidence>
<dbReference type="PANTHER" id="PTHR10504:SF84">
    <property type="entry name" value="BACTERICIDAL PERMEABILITY-INCREASING PROTEIN"/>
    <property type="match status" value="1"/>
</dbReference>
<evidence type="ECO:0000256" key="7">
    <source>
        <dbReference type="ARBA" id="ARBA00022859"/>
    </source>
</evidence>
<dbReference type="Gene3D" id="3.15.20.10">
    <property type="entry name" value="Bactericidal permeability-increasing protein, domain 2"/>
    <property type="match status" value="1"/>
</dbReference>
<dbReference type="InterPro" id="IPR032942">
    <property type="entry name" value="BPI/LBP/Plunc"/>
</dbReference>
<dbReference type="InterPro" id="IPR017943">
    <property type="entry name" value="Bactericidal_perm-incr_a/b_dom"/>
</dbReference>
<keyword evidence="9 12" id="KW-1015">Disulfide bond</keyword>
<evidence type="ECO:0000256" key="10">
    <source>
        <dbReference type="ARBA" id="ARBA00023180"/>
    </source>
</evidence>
<evidence type="ECO:0000313" key="18">
    <source>
        <dbReference type="Proteomes" id="UP000287033"/>
    </source>
</evidence>
<organism evidence="17 18">
    <name type="scientific">Chiloscyllium punctatum</name>
    <name type="common">Brownbanded bambooshark</name>
    <name type="synonym">Hemiscyllium punctatum</name>
    <dbReference type="NCBI Taxonomy" id="137246"/>
    <lineage>
        <taxon>Eukaryota</taxon>
        <taxon>Metazoa</taxon>
        <taxon>Chordata</taxon>
        <taxon>Craniata</taxon>
        <taxon>Vertebrata</taxon>
        <taxon>Chondrichthyes</taxon>
        <taxon>Elasmobranchii</taxon>
        <taxon>Galeomorphii</taxon>
        <taxon>Galeoidea</taxon>
        <taxon>Orectolobiformes</taxon>
        <taxon>Hemiscylliidae</taxon>
        <taxon>Chiloscyllium</taxon>
    </lineage>
</organism>
<evidence type="ECO:0000256" key="11">
    <source>
        <dbReference type="ARBA" id="ARBA00025943"/>
    </source>
</evidence>
<keyword evidence="8 13" id="KW-0044">Antibiotic</keyword>
<dbReference type="GO" id="GO:0050829">
    <property type="term" value="P:defense response to Gram-negative bacterium"/>
    <property type="evidence" value="ECO:0007669"/>
    <property type="project" value="UniProtKB-UniRule"/>
</dbReference>
<evidence type="ECO:0000256" key="13">
    <source>
        <dbReference type="RuleBase" id="RU369039"/>
    </source>
</evidence>
<dbReference type="Gene3D" id="3.15.10.10">
    <property type="entry name" value="Bactericidal permeability-increasing protein, domain 1"/>
    <property type="match status" value="1"/>
</dbReference>
<gene>
    <name evidence="17" type="ORF">chiPu_0003365</name>
</gene>
<keyword evidence="10 13" id="KW-0325">Glycoprotein</keyword>
<dbReference type="GO" id="GO:0005615">
    <property type="term" value="C:extracellular space"/>
    <property type="evidence" value="ECO:0007669"/>
    <property type="project" value="UniProtKB-UniRule"/>
</dbReference>
<dbReference type="Pfam" id="PF01273">
    <property type="entry name" value="LBP_BPI_CETP"/>
    <property type="match status" value="1"/>
</dbReference>
<proteinExistence type="inferred from homology"/>
<evidence type="ECO:0000256" key="4">
    <source>
        <dbReference type="ARBA" id="ARBA00022525"/>
    </source>
</evidence>
<feature type="domain" description="Lipid-binding serum glycoprotein C-terminal" evidence="16">
    <location>
        <begin position="267"/>
        <end position="470"/>
    </location>
</feature>
<dbReference type="InterPro" id="IPR017942">
    <property type="entry name" value="Lipid-bd_serum_glycop_N"/>
</dbReference>
<dbReference type="EMBL" id="BEZZ01000072">
    <property type="protein sequence ID" value="GCC24962.1"/>
    <property type="molecule type" value="Genomic_DNA"/>
</dbReference>
<dbReference type="Proteomes" id="UP000287033">
    <property type="component" value="Unassembled WGS sequence"/>
</dbReference>
<dbReference type="InterPro" id="IPR030675">
    <property type="entry name" value="BPI/LBP"/>
</dbReference>
<protein>
    <recommendedName>
        <fullName evidence="3 13">Bactericidal permeability-increasing protein</fullName>
        <shortName evidence="13">BPI</shortName>
    </recommendedName>
</protein>